<dbReference type="Pfam" id="PF00582">
    <property type="entry name" value="Usp"/>
    <property type="match status" value="2"/>
</dbReference>
<dbReference type="SUPFAM" id="SSF52402">
    <property type="entry name" value="Adenine nucleotide alpha hydrolases-like"/>
    <property type="match status" value="2"/>
</dbReference>
<accession>A0ABD5ZD05</accession>
<dbReference type="EMBL" id="JBHTAA010000002">
    <property type="protein sequence ID" value="MFC7203106.1"/>
    <property type="molecule type" value="Genomic_DNA"/>
</dbReference>
<feature type="domain" description="UspA" evidence="2">
    <location>
        <begin position="149"/>
        <end position="287"/>
    </location>
</feature>
<comment type="caution">
    <text evidence="3">The sequence shown here is derived from an EMBL/GenBank/DDBJ whole genome shotgun (WGS) entry which is preliminary data.</text>
</comment>
<reference evidence="3 4" key="1">
    <citation type="journal article" date="2019" name="Int. J. Syst. Evol. Microbiol.">
        <title>The Global Catalogue of Microorganisms (GCM) 10K type strain sequencing project: providing services to taxonomists for standard genome sequencing and annotation.</title>
        <authorList>
            <consortium name="The Broad Institute Genomics Platform"/>
            <consortium name="The Broad Institute Genome Sequencing Center for Infectious Disease"/>
            <person name="Wu L."/>
            <person name="Ma J."/>
        </authorList>
    </citation>
    <scope>NUCLEOTIDE SEQUENCE [LARGE SCALE GENOMIC DNA]</scope>
    <source>
        <strain evidence="3 4">DSM 29988</strain>
    </source>
</reference>
<dbReference type="RefSeq" id="WP_390222420.1">
    <property type="nucleotide sequence ID" value="NZ_JBHTAA010000002.1"/>
</dbReference>
<dbReference type="AlphaFoldDB" id="A0ABD5ZD05"/>
<evidence type="ECO:0000313" key="3">
    <source>
        <dbReference type="EMBL" id="MFC7203106.1"/>
    </source>
</evidence>
<evidence type="ECO:0000313" key="4">
    <source>
        <dbReference type="Proteomes" id="UP001596481"/>
    </source>
</evidence>
<dbReference type="PANTHER" id="PTHR46268:SF6">
    <property type="entry name" value="UNIVERSAL STRESS PROTEIN UP12"/>
    <property type="match status" value="1"/>
</dbReference>
<feature type="domain" description="UspA" evidence="2">
    <location>
        <begin position="1"/>
        <end position="138"/>
    </location>
</feature>
<dbReference type="InterPro" id="IPR014729">
    <property type="entry name" value="Rossmann-like_a/b/a_fold"/>
</dbReference>
<evidence type="ECO:0000259" key="2">
    <source>
        <dbReference type="Pfam" id="PF00582"/>
    </source>
</evidence>
<keyword evidence="4" id="KW-1185">Reference proteome</keyword>
<proteinExistence type="inferred from homology"/>
<sequence length="292" mass="31625">MLDRILFPTDGSAGATAVLEHAIEIADLHGAVLHLLHVAPHRVSEEESGDETERETRLTEGERFVADAESRAEESAIETVAEVLSGEPYEAIIDYATSNEIDIIVMPTHGRSGLRRLLLGSTTERVVRRSEVPVLTVRPDEQESLRYPYGQVLTPTDGSSCANEAVRFGCELATSTRATLHVLSVVNLAVFGADIRGPMLIDQLEEQAESAVSEASGIATDVGVEEITETTVHDISVFTGIQSYIEDNDIDVVVLGTHGHTGLDRYMLGSVAEKLIRSSPVPVLTVREPTEE</sequence>
<comment type="similarity">
    <text evidence="1">Belongs to the universal stress protein A family.</text>
</comment>
<evidence type="ECO:0000256" key="1">
    <source>
        <dbReference type="ARBA" id="ARBA00008791"/>
    </source>
</evidence>
<dbReference type="InterPro" id="IPR006016">
    <property type="entry name" value="UspA"/>
</dbReference>
<dbReference type="InterPro" id="IPR006015">
    <property type="entry name" value="Universal_stress_UspA"/>
</dbReference>
<dbReference type="PRINTS" id="PR01438">
    <property type="entry name" value="UNVRSLSTRESS"/>
</dbReference>
<dbReference type="Proteomes" id="UP001596481">
    <property type="component" value="Unassembled WGS sequence"/>
</dbReference>
<dbReference type="PANTHER" id="PTHR46268">
    <property type="entry name" value="STRESS RESPONSE PROTEIN NHAX"/>
    <property type="match status" value="1"/>
</dbReference>
<organism evidence="3 4">
    <name type="scientific">Haloferax namakaokahaiae</name>
    <dbReference type="NCBI Taxonomy" id="1748331"/>
    <lineage>
        <taxon>Archaea</taxon>
        <taxon>Methanobacteriati</taxon>
        <taxon>Methanobacteriota</taxon>
        <taxon>Stenosarchaea group</taxon>
        <taxon>Halobacteria</taxon>
        <taxon>Halobacteriales</taxon>
        <taxon>Haloferacaceae</taxon>
        <taxon>Haloferax</taxon>
    </lineage>
</organism>
<dbReference type="Gene3D" id="3.40.50.620">
    <property type="entry name" value="HUPs"/>
    <property type="match status" value="2"/>
</dbReference>
<gene>
    <name evidence="3" type="ORF">ACFQJC_06245</name>
</gene>
<name>A0ABD5ZD05_9EURY</name>
<dbReference type="CDD" id="cd00293">
    <property type="entry name" value="USP-like"/>
    <property type="match status" value="2"/>
</dbReference>
<protein>
    <submittedName>
        <fullName evidence="3">Universal stress protein</fullName>
    </submittedName>
</protein>